<protein>
    <submittedName>
        <fullName evidence="1">Uncharacterized protein</fullName>
    </submittedName>
</protein>
<dbReference type="Proteomes" id="UP000014969">
    <property type="component" value="Unassembled WGS sequence"/>
</dbReference>
<evidence type="ECO:0000313" key="2">
    <source>
        <dbReference type="Proteomes" id="UP000014969"/>
    </source>
</evidence>
<evidence type="ECO:0000313" key="1">
    <source>
        <dbReference type="EMBL" id="EPQ21003.1"/>
    </source>
</evidence>
<proteinExistence type="predicted"/>
<accession>A0A829HQU3</accession>
<reference evidence="1 2" key="1">
    <citation type="journal article" date="2013" name="Genome Announc.">
        <title>Genome Sequence of an Epidemic Isolate of Mycobacterium abscessus subsp. bolletii from Rio de Janeiro, Brazil.</title>
        <authorList>
            <person name="Davidson R.M."/>
            <person name="Reynolds P.R."/>
            <person name="Farias-Hesson E."/>
            <person name="Duarte R.S."/>
            <person name="Jackson M."/>
            <person name="Strong M."/>
        </authorList>
    </citation>
    <scope>NUCLEOTIDE SEQUENCE [LARGE SCALE GENOMIC DNA]</scope>
    <source>
        <strain evidence="1 2">CRM-0020</strain>
    </source>
</reference>
<name>A0A829HQU3_9MYCO</name>
<dbReference type="AlphaFoldDB" id="A0A829HQU3"/>
<sequence>MNERQRRAVGVSSPDDLMKLVVKRQNQDYWQHPALATGNVPGKTSAIAAGLSAAARAFPIVVRDGSAHGTKGQV</sequence>
<comment type="caution">
    <text evidence="1">The sequence shown here is derived from an EMBL/GenBank/DDBJ whole genome shotgun (WGS) entry which is preliminary data.</text>
</comment>
<organism evidence="1 2">
    <name type="scientific">Mycobacteroides abscessus subsp. bolletii CRM-0020</name>
    <dbReference type="NCBI Taxonomy" id="1306401"/>
    <lineage>
        <taxon>Bacteria</taxon>
        <taxon>Bacillati</taxon>
        <taxon>Actinomycetota</taxon>
        <taxon>Actinomycetes</taxon>
        <taxon>Mycobacteriales</taxon>
        <taxon>Mycobacteriaceae</taxon>
        <taxon>Mycobacteroides</taxon>
        <taxon>Mycobacteroides abscessus</taxon>
    </lineage>
</organism>
<dbReference type="RefSeq" id="WP_020724494.1">
    <property type="nucleotide sequence ID" value="NZ_ATFQ01000040.1"/>
</dbReference>
<dbReference type="EMBL" id="ATFQ01000040">
    <property type="protein sequence ID" value="EPQ21003.1"/>
    <property type="molecule type" value="Genomic_DNA"/>
</dbReference>
<gene>
    <name evidence="1" type="ORF">J108_23625</name>
</gene>